<protein>
    <submittedName>
        <fullName evidence="3">Uncharacterized protein</fullName>
    </submittedName>
</protein>
<evidence type="ECO:0000256" key="2">
    <source>
        <dbReference type="ARBA" id="ARBA00022840"/>
    </source>
</evidence>
<dbReference type="PANTHER" id="PTHR27005">
    <property type="entry name" value="WALL-ASSOCIATED RECEPTOR KINASE-LIKE 21"/>
    <property type="match status" value="1"/>
</dbReference>
<dbReference type="GO" id="GO:0004674">
    <property type="term" value="F:protein serine/threonine kinase activity"/>
    <property type="evidence" value="ECO:0007669"/>
    <property type="project" value="TreeGrafter"/>
</dbReference>
<dbReference type="GO" id="GO:0005524">
    <property type="term" value="F:ATP binding"/>
    <property type="evidence" value="ECO:0007669"/>
    <property type="project" value="UniProtKB-KW"/>
</dbReference>
<dbReference type="Gene3D" id="1.10.510.10">
    <property type="entry name" value="Transferase(Phosphotransferase) domain 1"/>
    <property type="match status" value="2"/>
</dbReference>
<evidence type="ECO:0000313" key="4">
    <source>
        <dbReference type="Proteomes" id="UP000813462"/>
    </source>
</evidence>
<dbReference type="InterPro" id="IPR011009">
    <property type="entry name" value="Kinase-like_dom_sf"/>
</dbReference>
<reference evidence="3" key="1">
    <citation type="journal article" date="2021" name="Front. Plant Sci.">
        <title>Chromosome-Scale Genome Assembly for Chinese Sour Jujube and Insights Into Its Genome Evolution and Domestication Signature.</title>
        <authorList>
            <person name="Shen L.-Y."/>
            <person name="Luo H."/>
            <person name="Wang X.-L."/>
            <person name="Wang X.-M."/>
            <person name="Qiu X.-J."/>
            <person name="Liu H."/>
            <person name="Zhou S.-S."/>
            <person name="Jia K.-H."/>
            <person name="Nie S."/>
            <person name="Bao Y.-T."/>
            <person name="Zhang R.-G."/>
            <person name="Yun Q.-Z."/>
            <person name="Chai Y.-H."/>
            <person name="Lu J.-Y."/>
            <person name="Li Y."/>
            <person name="Zhao S.-W."/>
            <person name="Mao J.-F."/>
            <person name="Jia S.-G."/>
            <person name="Mao Y.-M."/>
        </authorList>
    </citation>
    <scope>NUCLEOTIDE SEQUENCE</scope>
    <source>
        <strain evidence="3">AT0</strain>
        <tissue evidence="3">Leaf</tissue>
    </source>
</reference>
<organism evidence="3 4">
    <name type="scientific">Ziziphus jujuba var. spinosa</name>
    <dbReference type="NCBI Taxonomy" id="714518"/>
    <lineage>
        <taxon>Eukaryota</taxon>
        <taxon>Viridiplantae</taxon>
        <taxon>Streptophyta</taxon>
        <taxon>Embryophyta</taxon>
        <taxon>Tracheophyta</taxon>
        <taxon>Spermatophyta</taxon>
        <taxon>Magnoliopsida</taxon>
        <taxon>eudicotyledons</taxon>
        <taxon>Gunneridae</taxon>
        <taxon>Pentapetalae</taxon>
        <taxon>rosids</taxon>
        <taxon>fabids</taxon>
        <taxon>Rosales</taxon>
        <taxon>Rhamnaceae</taxon>
        <taxon>Paliureae</taxon>
        <taxon>Ziziphus</taxon>
    </lineage>
</organism>
<dbReference type="InterPro" id="IPR045274">
    <property type="entry name" value="WAK-like"/>
</dbReference>
<evidence type="ECO:0000313" key="3">
    <source>
        <dbReference type="EMBL" id="KAH7547517.1"/>
    </source>
</evidence>
<evidence type="ECO:0000256" key="1">
    <source>
        <dbReference type="ARBA" id="ARBA00022741"/>
    </source>
</evidence>
<accession>A0A978W6D3</accession>
<dbReference type="GO" id="GO:0005886">
    <property type="term" value="C:plasma membrane"/>
    <property type="evidence" value="ECO:0007669"/>
    <property type="project" value="TreeGrafter"/>
</dbReference>
<gene>
    <name evidence="3" type="ORF">FEM48_Zijuj01G0318300</name>
</gene>
<sequence length="114" mass="13061">MEEMEICQNGEKVLSWEIKLRISTRVANALAYLHEGASRVVIHRDIMPRCKNGRDYRKEACLNASILEYGNSGQVMECAEVALRCVRMNPDGRPSMKEVAQALRYLNNCRIKMD</sequence>
<proteinExistence type="predicted"/>
<dbReference type="EMBL" id="JAEACU010000001">
    <property type="protein sequence ID" value="KAH7547517.1"/>
    <property type="molecule type" value="Genomic_DNA"/>
</dbReference>
<comment type="caution">
    <text evidence="3">The sequence shown here is derived from an EMBL/GenBank/DDBJ whole genome shotgun (WGS) entry which is preliminary data.</text>
</comment>
<dbReference type="SUPFAM" id="SSF56112">
    <property type="entry name" value="Protein kinase-like (PK-like)"/>
    <property type="match status" value="1"/>
</dbReference>
<name>A0A978W6D3_ZIZJJ</name>
<keyword evidence="2" id="KW-0067">ATP-binding</keyword>
<dbReference type="GO" id="GO:0007166">
    <property type="term" value="P:cell surface receptor signaling pathway"/>
    <property type="evidence" value="ECO:0007669"/>
    <property type="project" value="InterPro"/>
</dbReference>
<keyword evidence="1" id="KW-0547">Nucleotide-binding</keyword>
<dbReference type="Proteomes" id="UP000813462">
    <property type="component" value="Unassembled WGS sequence"/>
</dbReference>
<dbReference type="AlphaFoldDB" id="A0A978W6D3"/>
<dbReference type="PANTHER" id="PTHR27005:SF283">
    <property type="entry name" value="OS02G0633066 PROTEIN"/>
    <property type="match status" value="1"/>
</dbReference>